<feature type="domain" description="N-acetyltransferase" evidence="3">
    <location>
        <begin position="1"/>
        <end position="168"/>
    </location>
</feature>
<dbReference type="Proteomes" id="UP000007257">
    <property type="component" value="Chromosome"/>
</dbReference>
<dbReference type="EMBL" id="CP002505">
    <property type="protein sequence ID" value="ADW75729.1"/>
    <property type="molecule type" value="Genomic_DNA"/>
</dbReference>
<sequence length="178" mass="19905">MKIVMLNAATLPVYRDELAQLLIEANSTGACVGFPHVTGQREAEDSFHDLRPALTQNERLLWIARDEQGVIGTVQLDLAHSPDLPHQAEVSTLLVCARARRRGVGRLLMRALENTAQNLRCSVLSSDMQSGSDAEAFYRAQGYRCATLRQDSARYSRKNEVVYYKQLPPFTCASHPLF</sequence>
<dbReference type="Gene3D" id="3.40.630.30">
    <property type="match status" value="1"/>
</dbReference>
<reference evidence="4 6" key="2">
    <citation type="journal article" date="2012" name="J. Bacteriol.">
        <title>Complete Genome Sequence of Rahnella sp. Strain Y9602, a Gammaproteobacterium Isolate from Metal- and Radionuclide-Contaminated Soil.</title>
        <authorList>
            <person name="Martinez R.J."/>
            <person name="Bruce D."/>
            <person name="Detter C."/>
            <person name="Goodwin L.A."/>
            <person name="Han J."/>
            <person name="Han C.S."/>
            <person name="Held B."/>
            <person name="Land M.L."/>
            <person name="Mikhailova N."/>
            <person name="Nolan M."/>
            <person name="Pennacchio L."/>
            <person name="Pitluck S."/>
            <person name="Tapia R."/>
            <person name="Woyke T."/>
            <person name="Sobecky P.A."/>
        </authorList>
    </citation>
    <scope>NUCLEOTIDE SEQUENCE [LARGE SCALE GENOMIC DNA]</scope>
    <source>
        <strain evidence="4 6">Y9602</strain>
    </source>
</reference>
<dbReference type="RefSeq" id="WP_013577416.1">
    <property type="nucleotide sequence ID" value="NC_015061.1"/>
</dbReference>
<dbReference type="Pfam" id="PF00583">
    <property type="entry name" value="Acetyltransf_1"/>
    <property type="match status" value="1"/>
</dbReference>
<dbReference type="SUPFAM" id="SSF55729">
    <property type="entry name" value="Acyl-CoA N-acyltransferases (Nat)"/>
    <property type="match status" value="1"/>
</dbReference>
<protein>
    <submittedName>
        <fullName evidence="4">GCN5-related N-acetyltransferase</fullName>
    </submittedName>
    <submittedName>
        <fullName evidence="5">GNAT family N-acetyltransferase</fullName>
        <ecNumber evidence="5">2.3.1.-</ecNumber>
    </submittedName>
</protein>
<dbReference type="Proteomes" id="UP001598201">
    <property type="component" value="Unassembled WGS sequence"/>
</dbReference>
<evidence type="ECO:0000313" key="4">
    <source>
        <dbReference type="EMBL" id="ADW75729.1"/>
    </source>
</evidence>
<dbReference type="AlphaFoldDB" id="A0A0H3FFU1"/>
<dbReference type="PROSITE" id="PS51186">
    <property type="entry name" value="GNAT"/>
    <property type="match status" value="1"/>
</dbReference>
<evidence type="ECO:0000313" key="7">
    <source>
        <dbReference type="Proteomes" id="UP001598201"/>
    </source>
</evidence>
<evidence type="ECO:0000256" key="2">
    <source>
        <dbReference type="ARBA" id="ARBA00023315"/>
    </source>
</evidence>
<dbReference type="PANTHER" id="PTHR43877">
    <property type="entry name" value="AMINOALKYLPHOSPHONATE N-ACETYLTRANSFERASE-RELATED-RELATED"/>
    <property type="match status" value="1"/>
</dbReference>
<proteinExistence type="predicted"/>
<dbReference type="OrthoDB" id="3389160at2"/>
<organism evidence="4 6">
    <name type="scientific">Rahnella sp. (strain Y9602)</name>
    <dbReference type="NCBI Taxonomy" id="2703885"/>
    <lineage>
        <taxon>Bacteria</taxon>
        <taxon>Pseudomonadati</taxon>
        <taxon>Pseudomonadota</taxon>
        <taxon>Gammaproteobacteria</taxon>
        <taxon>Enterobacterales</taxon>
        <taxon>Yersiniaceae</taxon>
        <taxon>Rahnella</taxon>
    </lineage>
</organism>
<dbReference type="KEGG" id="rah:Rahaq_4141"/>
<keyword evidence="1 4" id="KW-0808">Transferase</keyword>
<keyword evidence="2 5" id="KW-0012">Acyltransferase</keyword>
<evidence type="ECO:0000313" key="6">
    <source>
        <dbReference type="Proteomes" id="UP000007257"/>
    </source>
</evidence>
<accession>A0A0H3FFU1</accession>
<dbReference type="InterPro" id="IPR016181">
    <property type="entry name" value="Acyl_CoA_acyltransferase"/>
</dbReference>
<reference evidence="6" key="1">
    <citation type="submission" date="2011-01" db="EMBL/GenBank/DDBJ databases">
        <title>Complete sequence of chromosome of Rahnella sp. Y9602.</title>
        <authorList>
            <consortium name="US DOE Joint Genome Institute"/>
            <person name="Lucas S."/>
            <person name="Copeland A."/>
            <person name="Lapidus A."/>
            <person name="Cheng J.-F."/>
            <person name="Goodwin L."/>
            <person name="Pitluck S."/>
            <person name="Lu M."/>
            <person name="Detter J.C."/>
            <person name="Han C."/>
            <person name="Tapia R."/>
            <person name="Land M."/>
            <person name="Hauser L."/>
            <person name="Kyrpides N."/>
            <person name="Ivanova N."/>
            <person name="Ovchinnikova G."/>
            <person name="Pagani I."/>
            <person name="Sobecky P.A."/>
            <person name="Martinez R.J."/>
            <person name="Woyke T."/>
        </authorList>
    </citation>
    <scope>NUCLEOTIDE SEQUENCE [LARGE SCALE GENOMIC DNA]</scope>
    <source>
        <strain evidence="6">Y9602</strain>
    </source>
</reference>
<evidence type="ECO:0000313" key="5">
    <source>
        <dbReference type="EMBL" id="MFD3227117.1"/>
    </source>
</evidence>
<dbReference type="InterPro" id="IPR000182">
    <property type="entry name" value="GNAT_dom"/>
</dbReference>
<evidence type="ECO:0000259" key="3">
    <source>
        <dbReference type="PROSITE" id="PS51186"/>
    </source>
</evidence>
<dbReference type="GeneID" id="95419576"/>
<keyword evidence="7" id="KW-1185">Reference proteome</keyword>
<dbReference type="EC" id="2.3.1.-" evidence="5"/>
<gene>
    <name evidence="4" type="ordered locus">Rahaq_4141</name>
    <name evidence="5" type="ORF">ACFPK4_26645</name>
</gene>
<dbReference type="InterPro" id="IPR050832">
    <property type="entry name" value="Bact_Acetyltransf"/>
</dbReference>
<name>A0A0H3FFU1_RAHSY</name>
<evidence type="ECO:0000256" key="1">
    <source>
        <dbReference type="ARBA" id="ARBA00022679"/>
    </source>
</evidence>
<dbReference type="HOGENOM" id="CLU_077728_1_1_6"/>
<dbReference type="EMBL" id="JBHUCJ010000146">
    <property type="protein sequence ID" value="MFD3227117.1"/>
    <property type="molecule type" value="Genomic_DNA"/>
</dbReference>
<dbReference type="GO" id="GO:0016747">
    <property type="term" value="F:acyltransferase activity, transferring groups other than amino-acyl groups"/>
    <property type="evidence" value="ECO:0007669"/>
    <property type="project" value="InterPro"/>
</dbReference>
<reference evidence="5 7" key="3">
    <citation type="submission" date="2024-09" db="EMBL/GenBank/DDBJ databases">
        <title>Genomes of Rahnella.</title>
        <authorList>
            <person name="Mnguni F.C."/>
            <person name="Shin G.Y."/>
            <person name="Coutinho T."/>
        </authorList>
    </citation>
    <scope>NUCLEOTIDE SEQUENCE [LARGE SCALE GENOMIC DNA]</scope>
    <source>
        <strain evidence="5 7">20WA0057</strain>
    </source>
</reference>
<dbReference type="eggNOG" id="COG0456">
    <property type="taxonomic scope" value="Bacteria"/>
</dbReference>